<keyword evidence="2 4" id="KW-0808">Transferase</keyword>
<name>A0ABS5AXP1_9STRE</name>
<keyword evidence="5" id="KW-1185">Reference proteome</keyword>
<accession>A0ABS5AXP1</accession>
<evidence type="ECO:0000313" key="4">
    <source>
        <dbReference type="EMBL" id="MBP2621339.1"/>
    </source>
</evidence>
<dbReference type="PANTHER" id="PTHR43527">
    <property type="entry name" value="4-DIPHOSPHOCYTIDYL-2-C-METHYL-D-ERYTHRITOL KINASE, CHLOROPLASTIC"/>
    <property type="match status" value="1"/>
</dbReference>
<comment type="caution">
    <text evidence="4">The sequence shown here is derived from an EMBL/GenBank/DDBJ whole genome shotgun (WGS) entry which is preliminary data.</text>
</comment>
<dbReference type="InterPro" id="IPR020568">
    <property type="entry name" value="Ribosomal_Su5_D2-typ_SF"/>
</dbReference>
<protein>
    <submittedName>
        <fullName evidence="4">Kinase</fullName>
    </submittedName>
</protein>
<evidence type="ECO:0000256" key="1">
    <source>
        <dbReference type="ARBA" id="ARBA00022741"/>
    </source>
</evidence>
<dbReference type="PANTHER" id="PTHR43527:SF1">
    <property type="entry name" value="L-THREONINE KINASE"/>
    <property type="match status" value="1"/>
</dbReference>
<dbReference type="RefSeq" id="WP_209551526.1">
    <property type="nucleotide sequence ID" value="NZ_QFAY01000016.1"/>
</dbReference>
<evidence type="ECO:0000259" key="3">
    <source>
        <dbReference type="Pfam" id="PF00288"/>
    </source>
</evidence>
<keyword evidence="2 4" id="KW-0418">Kinase</keyword>
<gene>
    <name evidence="4" type="ORF">DHL47_08415</name>
</gene>
<keyword evidence="1" id="KW-0547">Nucleotide-binding</keyword>
<reference evidence="4 5" key="1">
    <citation type="submission" date="2018-05" db="EMBL/GenBank/DDBJ databases">
        <title>Draft genome sequence of Streptococcus panodentis CCUG 70867T.</title>
        <authorList>
            <person name="Salva-Serra F."/>
            <person name="Mendez V."/>
            <person name="Jaen-Luchoro D."/>
            <person name="Gonzales-Siles L."/>
            <person name="Karlsson R."/>
            <person name="Engstrom-Jakobsson H."/>
            <person name="Busquets A."/>
            <person name="Gomila M."/>
            <person name="Pineiro-Iglesias B."/>
            <person name="Bennasar-Figueras A."/>
            <person name="Seeger M."/>
            <person name="Moore E."/>
        </authorList>
    </citation>
    <scope>NUCLEOTIDE SEQUENCE [LARGE SCALE GENOMIC DNA]</scope>
    <source>
        <strain evidence="4 5">CCUG 70867</strain>
    </source>
</reference>
<evidence type="ECO:0000313" key="5">
    <source>
        <dbReference type="Proteomes" id="UP001519349"/>
    </source>
</evidence>
<dbReference type="InterPro" id="IPR006204">
    <property type="entry name" value="GHMP_kinase_N_dom"/>
</dbReference>
<dbReference type="GO" id="GO:0016301">
    <property type="term" value="F:kinase activity"/>
    <property type="evidence" value="ECO:0007669"/>
    <property type="project" value="UniProtKB-KW"/>
</dbReference>
<feature type="domain" description="GHMP kinase N-terminal" evidence="3">
    <location>
        <begin position="56"/>
        <end position="123"/>
    </location>
</feature>
<dbReference type="Pfam" id="PF00288">
    <property type="entry name" value="GHMP_kinases_N"/>
    <property type="match status" value="1"/>
</dbReference>
<organism evidence="4 5">
    <name type="scientific">Streptococcus panodentis</name>
    <dbReference type="NCBI Taxonomy" id="1581472"/>
    <lineage>
        <taxon>Bacteria</taxon>
        <taxon>Bacillati</taxon>
        <taxon>Bacillota</taxon>
        <taxon>Bacilli</taxon>
        <taxon>Lactobacillales</taxon>
        <taxon>Streptococcaceae</taxon>
        <taxon>Streptococcus</taxon>
    </lineage>
</organism>
<proteinExistence type="predicted"/>
<evidence type="ECO:0000256" key="2">
    <source>
        <dbReference type="ARBA" id="ARBA00022777"/>
    </source>
</evidence>
<dbReference type="SUPFAM" id="SSF54211">
    <property type="entry name" value="Ribosomal protein S5 domain 2-like"/>
    <property type="match status" value="1"/>
</dbReference>
<dbReference type="Proteomes" id="UP001519349">
    <property type="component" value="Unassembled WGS sequence"/>
</dbReference>
<dbReference type="EMBL" id="QFAY01000016">
    <property type="protein sequence ID" value="MBP2621339.1"/>
    <property type="molecule type" value="Genomic_DNA"/>
</dbReference>
<sequence>MREIKISCPGSCGELFQGLFGEQEVLLSYGIDRRSCAALQAADAPESVQLPGEKVRQAVALLAEGDSLALCRESNLPVGKGYSSSTADMISCLQAAAVQRGQLLTAAELTRLCACIEPTDSVAFADWTAINPLSGQIIWQTDWRPDLYVYILEPAQEQATLDLVRMKDCCSYPAAESQQLLPLFQKACRQRDVEQVGQLATYSALLNDQRLPKPYLKELMRLTEEFSFPGLNIAHSGTLVGLLLRPEELELLPQLEARLARSAVSDYYQKRSLSQLMYEGVQPVREVTESFE</sequence>